<sequence>MTPSQLSDSSCSSFQFTTRKPRYTKNFQLASCSAERNCEPKDSYIFSLHFAVKLKVELCPEPGNAFSGNDVKIWIP</sequence>
<protein>
    <submittedName>
        <fullName evidence="1">Uncharacterized protein</fullName>
    </submittedName>
</protein>
<reference evidence="1" key="1">
    <citation type="submission" date="2020-06" db="EMBL/GenBank/DDBJ databases">
        <title>Draft genome of Bugula neritina, a colonial animal packing powerful symbionts and potential medicines.</title>
        <authorList>
            <person name="Rayko M."/>
        </authorList>
    </citation>
    <scope>NUCLEOTIDE SEQUENCE [LARGE SCALE GENOMIC DNA]</scope>
    <source>
        <strain evidence="1">Kwan_BN1</strain>
    </source>
</reference>
<organism evidence="1 2">
    <name type="scientific">Bugula neritina</name>
    <name type="common">Brown bryozoan</name>
    <name type="synonym">Sertularia neritina</name>
    <dbReference type="NCBI Taxonomy" id="10212"/>
    <lineage>
        <taxon>Eukaryota</taxon>
        <taxon>Metazoa</taxon>
        <taxon>Spiralia</taxon>
        <taxon>Lophotrochozoa</taxon>
        <taxon>Bryozoa</taxon>
        <taxon>Gymnolaemata</taxon>
        <taxon>Cheilostomatida</taxon>
        <taxon>Flustrina</taxon>
        <taxon>Buguloidea</taxon>
        <taxon>Bugulidae</taxon>
        <taxon>Bugula</taxon>
    </lineage>
</organism>
<dbReference type="AlphaFoldDB" id="A0A7J7JP45"/>
<evidence type="ECO:0000313" key="2">
    <source>
        <dbReference type="Proteomes" id="UP000593567"/>
    </source>
</evidence>
<dbReference type="EMBL" id="VXIV02002022">
    <property type="protein sequence ID" value="KAF6027805.1"/>
    <property type="molecule type" value="Genomic_DNA"/>
</dbReference>
<comment type="caution">
    <text evidence="1">The sequence shown here is derived from an EMBL/GenBank/DDBJ whole genome shotgun (WGS) entry which is preliminary data.</text>
</comment>
<keyword evidence="2" id="KW-1185">Reference proteome</keyword>
<proteinExistence type="predicted"/>
<accession>A0A7J7JP45</accession>
<gene>
    <name evidence="1" type="ORF">EB796_013893</name>
</gene>
<evidence type="ECO:0000313" key="1">
    <source>
        <dbReference type="EMBL" id="KAF6027805.1"/>
    </source>
</evidence>
<name>A0A7J7JP45_BUGNE</name>
<dbReference type="Proteomes" id="UP000593567">
    <property type="component" value="Unassembled WGS sequence"/>
</dbReference>